<evidence type="ECO:0000313" key="2">
    <source>
        <dbReference type="Proteomes" id="UP001465976"/>
    </source>
</evidence>
<reference evidence="1 2" key="1">
    <citation type="submission" date="2024-02" db="EMBL/GenBank/DDBJ databases">
        <title>A draft genome for the cacao thread blight pathogen Marasmius crinis-equi.</title>
        <authorList>
            <person name="Cohen S.P."/>
            <person name="Baruah I.K."/>
            <person name="Amoako-Attah I."/>
            <person name="Bukari Y."/>
            <person name="Meinhardt L.W."/>
            <person name="Bailey B.A."/>
        </authorList>
    </citation>
    <scope>NUCLEOTIDE SEQUENCE [LARGE SCALE GENOMIC DNA]</scope>
    <source>
        <strain evidence="1 2">GH-76</strain>
    </source>
</reference>
<dbReference type="Proteomes" id="UP001465976">
    <property type="component" value="Unassembled WGS sequence"/>
</dbReference>
<evidence type="ECO:0000313" key="1">
    <source>
        <dbReference type="EMBL" id="KAL0574906.1"/>
    </source>
</evidence>
<dbReference type="EMBL" id="JBAHYK010000352">
    <property type="protein sequence ID" value="KAL0574906.1"/>
    <property type="molecule type" value="Genomic_DNA"/>
</dbReference>
<gene>
    <name evidence="1" type="ORF">V5O48_007050</name>
</gene>
<name>A0ABR3FI84_9AGAR</name>
<comment type="caution">
    <text evidence="1">The sequence shown here is derived from an EMBL/GenBank/DDBJ whole genome shotgun (WGS) entry which is preliminary data.</text>
</comment>
<keyword evidence="2" id="KW-1185">Reference proteome</keyword>
<proteinExistence type="predicted"/>
<accession>A0ABR3FI84</accession>
<protein>
    <submittedName>
        <fullName evidence="1">Uncharacterized protein</fullName>
    </submittedName>
</protein>
<sequence>MTINELEHVLFQALTAKNPAQRTFTDEQLFGYANSFTAMYRYKLNGRNPPPILSPGSPEPRIADVIKFVQKTVIGETKDQTADSHIQDLHTMYRELYYNTSKYPDMQGAYRSLENFRGFQNCRGYLNETTTAFLRNQHMSDRGDVLEHTRMLEALIKVIDFWDIYTDRTGHGLDHFDALRHEGSMRSKIDMLDELRDKLSLSSELDELVCLQRGELPSLSGGISVNCLLADMKP</sequence>
<organism evidence="1 2">
    <name type="scientific">Marasmius crinis-equi</name>
    <dbReference type="NCBI Taxonomy" id="585013"/>
    <lineage>
        <taxon>Eukaryota</taxon>
        <taxon>Fungi</taxon>
        <taxon>Dikarya</taxon>
        <taxon>Basidiomycota</taxon>
        <taxon>Agaricomycotina</taxon>
        <taxon>Agaricomycetes</taxon>
        <taxon>Agaricomycetidae</taxon>
        <taxon>Agaricales</taxon>
        <taxon>Marasmiineae</taxon>
        <taxon>Marasmiaceae</taxon>
        <taxon>Marasmius</taxon>
    </lineage>
</organism>